<dbReference type="Pfam" id="PF13561">
    <property type="entry name" value="adh_short_C2"/>
    <property type="match status" value="1"/>
</dbReference>
<comment type="similarity">
    <text evidence="1">Belongs to the short-chain dehydrogenases/reductases (SDR) family.</text>
</comment>
<evidence type="ECO:0000313" key="2">
    <source>
        <dbReference type="EMBL" id="MEE2057244.1"/>
    </source>
</evidence>
<name>A0ABU7L6T6_9NOCA</name>
<dbReference type="CDD" id="cd05233">
    <property type="entry name" value="SDR_c"/>
    <property type="match status" value="1"/>
</dbReference>
<evidence type="ECO:0000256" key="1">
    <source>
        <dbReference type="ARBA" id="ARBA00006484"/>
    </source>
</evidence>
<organism evidence="2 3">
    <name type="scientific">Rhodococcus artemisiae</name>
    <dbReference type="NCBI Taxonomy" id="714159"/>
    <lineage>
        <taxon>Bacteria</taxon>
        <taxon>Bacillati</taxon>
        <taxon>Actinomycetota</taxon>
        <taxon>Actinomycetes</taxon>
        <taxon>Mycobacteriales</taxon>
        <taxon>Nocardiaceae</taxon>
        <taxon>Rhodococcus</taxon>
    </lineage>
</organism>
<dbReference type="Proteomes" id="UP001336020">
    <property type="component" value="Unassembled WGS sequence"/>
</dbReference>
<dbReference type="EMBL" id="JAUTXY010000002">
    <property type="protein sequence ID" value="MEE2057244.1"/>
    <property type="molecule type" value="Genomic_DNA"/>
</dbReference>
<accession>A0ABU7L6T6</accession>
<dbReference type="PRINTS" id="PR00081">
    <property type="entry name" value="GDHRDH"/>
</dbReference>
<dbReference type="PANTHER" id="PTHR42760">
    <property type="entry name" value="SHORT-CHAIN DEHYDROGENASES/REDUCTASES FAMILY MEMBER"/>
    <property type="match status" value="1"/>
</dbReference>
<dbReference type="Gene3D" id="3.40.50.720">
    <property type="entry name" value="NAD(P)-binding Rossmann-like Domain"/>
    <property type="match status" value="1"/>
</dbReference>
<gene>
    <name evidence="2" type="ORF">Q7514_06850</name>
</gene>
<dbReference type="InterPro" id="IPR036291">
    <property type="entry name" value="NAD(P)-bd_dom_sf"/>
</dbReference>
<dbReference type="Pfam" id="PF00106">
    <property type="entry name" value="adh_short"/>
    <property type="match status" value="1"/>
</dbReference>
<reference evidence="2 3" key="1">
    <citation type="submission" date="2023-07" db="EMBL/GenBank/DDBJ databases">
        <authorList>
            <person name="Girao M."/>
            <person name="Carvalho M.F."/>
        </authorList>
    </citation>
    <scope>NUCLEOTIDE SEQUENCE [LARGE SCALE GENOMIC DNA]</scope>
    <source>
        <strain evidence="2 3">YIM65754</strain>
    </source>
</reference>
<protein>
    <submittedName>
        <fullName evidence="2">SDR family oxidoreductase</fullName>
    </submittedName>
</protein>
<sequence>MDTTGNALPVAIVIGGSGGMGQACARRLATDHLVVLANRDVGKSEAVARAFAEDGLHAVAIACDVTRPESVAEMVRRSAELGSVDVVALVAGLSPSMADGRRIMHVNLVGAATVVEVVLPVIAPGGVAVLVSSVAGHRVAAGSEVTALLDDPLAESFLDDLEVALGRELTAMEGYQFSKFGEIRMARRLVTRFAERGARIVSLSPGIIETPMGELEFRENPKKRALFQRSPLARVGTLDEICDAMEFLCSDRAAFITGTDLLVDGGLTSAVEFDLPDPSGKPIDATLVRNS</sequence>
<proteinExistence type="inferred from homology"/>
<dbReference type="SUPFAM" id="SSF51735">
    <property type="entry name" value="NAD(P)-binding Rossmann-fold domains"/>
    <property type="match status" value="1"/>
</dbReference>
<dbReference type="RefSeq" id="WP_330132494.1">
    <property type="nucleotide sequence ID" value="NZ_JAUTXY010000002.1"/>
</dbReference>
<keyword evidence="3" id="KW-1185">Reference proteome</keyword>
<comment type="caution">
    <text evidence="2">The sequence shown here is derived from an EMBL/GenBank/DDBJ whole genome shotgun (WGS) entry which is preliminary data.</text>
</comment>
<dbReference type="InterPro" id="IPR002347">
    <property type="entry name" value="SDR_fam"/>
</dbReference>
<evidence type="ECO:0000313" key="3">
    <source>
        <dbReference type="Proteomes" id="UP001336020"/>
    </source>
</evidence>